<reference evidence="3" key="1">
    <citation type="journal article" date="2011" name="Nat. Genet.">
        <title>The Arabidopsis lyrata genome sequence and the basis of rapid genome size change.</title>
        <authorList>
            <person name="Hu T.T."/>
            <person name="Pattyn P."/>
            <person name="Bakker E.G."/>
            <person name="Cao J."/>
            <person name="Cheng J.-F."/>
            <person name="Clark R.M."/>
            <person name="Fahlgren N."/>
            <person name="Fawcett J.A."/>
            <person name="Grimwood J."/>
            <person name="Gundlach H."/>
            <person name="Haberer G."/>
            <person name="Hollister J.D."/>
            <person name="Ossowski S."/>
            <person name="Ottilar R.P."/>
            <person name="Salamov A.A."/>
            <person name="Schneeberger K."/>
            <person name="Spannagl M."/>
            <person name="Wang X."/>
            <person name="Yang L."/>
            <person name="Nasrallah M.E."/>
            <person name="Bergelson J."/>
            <person name="Carrington J.C."/>
            <person name="Gaut B.S."/>
            <person name="Schmutz J."/>
            <person name="Mayer K.F.X."/>
            <person name="Van de Peer Y."/>
            <person name="Grigoriev I.V."/>
            <person name="Nordborg M."/>
            <person name="Weigel D."/>
            <person name="Guo Y.-L."/>
        </authorList>
    </citation>
    <scope>NUCLEOTIDE SEQUENCE [LARGE SCALE GENOMIC DNA]</scope>
    <source>
        <strain evidence="3">cv. MN47</strain>
    </source>
</reference>
<dbReference type="Proteomes" id="UP000008694">
    <property type="component" value="Unassembled WGS sequence"/>
</dbReference>
<organism evidence="3">
    <name type="scientific">Arabidopsis lyrata subsp. lyrata</name>
    <name type="common">Lyre-leaved rock-cress</name>
    <dbReference type="NCBI Taxonomy" id="81972"/>
    <lineage>
        <taxon>Eukaryota</taxon>
        <taxon>Viridiplantae</taxon>
        <taxon>Streptophyta</taxon>
        <taxon>Embryophyta</taxon>
        <taxon>Tracheophyta</taxon>
        <taxon>Spermatophyta</taxon>
        <taxon>Magnoliopsida</taxon>
        <taxon>eudicotyledons</taxon>
        <taxon>Gunneridae</taxon>
        <taxon>Pentapetalae</taxon>
        <taxon>rosids</taxon>
        <taxon>malvids</taxon>
        <taxon>Brassicales</taxon>
        <taxon>Brassicaceae</taxon>
        <taxon>Camelineae</taxon>
        <taxon>Arabidopsis</taxon>
    </lineage>
</organism>
<feature type="compositionally biased region" description="Basic and acidic residues" evidence="1">
    <location>
        <begin position="37"/>
        <end position="50"/>
    </location>
</feature>
<feature type="region of interest" description="Disordered" evidence="1">
    <location>
        <begin position="1"/>
        <end position="73"/>
    </location>
</feature>
<feature type="compositionally biased region" description="Basic residues" evidence="1">
    <location>
        <begin position="51"/>
        <end position="63"/>
    </location>
</feature>
<protein>
    <submittedName>
        <fullName evidence="2">Expressed protein</fullName>
    </submittedName>
</protein>
<keyword evidence="3" id="KW-1185">Reference proteome</keyword>
<dbReference type="HOGENOM" id="CLU_2761240_0_0_1"/>
<feature type="compositionally biased region" description="Basic and acidic residues" evidence="1">
    <location>
        <begin position="64"/>
        <end position="73"/>
    </location>
</feature>
<evidence type="ECO:0000313" key="2">
    <source>
        <dbReference type="EMBL" id="EFH59916.1"/>
    </source>
</evidence>
<feature type="compositionally biased region" description="Basic and acidic residues" evidence="1">
    <location>
        <begin position="19"/>
        <end position="28"/>
    </location>
</feature>
<proteinExistence type="predicted"/>
<dbReference type="AlphaFoldDB" id="D7L841"/>
<feature type="compositionally biased region" description="Polar residues" evidence="1">
    <location>
        <begin position="1"/>
        <end position="11"/>
    </location>
</feature>
<accession>D7L841</accession>
<dbReference type="Gramene" id="scaffold_303247.1">
    <property type="protein sequence ID" value="scaffold_303247.1"/>
    <property type="gene ID" value="scaffold_303247.1"/>
</dbReference>
<dbReference type="EMBL" id="GL348715">
    <property type="protein sequence ID" value="EFH59916.1"/>
    <property type="molecule type" value="Genomic_DNA"/>
</dbReference>
<gene>
    <name evidence="2" type="ORF">ARALYDRAFT_899277</name>
</gene>
<evidence type="ECO:0000256" key="1">
    <source>
        <dbReference type="SAM" id="MobiDB-lite"/>
    </source>
</evidence>
<sequence>MFTNAGKSLKSTSHHQRRSISEQAREDLTATNQTEQHTQREQDHQGESSLRHNHRPQAIRGMRKTTEKMESLL</sequence>
<evidence type="ECO:0000313" key="3">
    <source>
        <dbReference type="Proteomes" id="UP000008694"/>
    </source>
</evidence>
<name>D7L841_ARALL</name>